<dbReference type="PANTHER" id="PTHR31118">
    <property type="entry name" value="CYCLASE-LIKE PROTEIN 2"/>
    <property type="match status" value="1"/>
</dbReference>
<evidence type="ECO:0000256" key="6">
    <source>
        <dbReference type="ARBA" id="ARBA00022723"/>
    </source>
</evidence>
<comment type="function">
    <text evidence="2">Catalyzes the hydrolysis of N-formyl-L-kynurenine to L-kynurenine, the second step in the kynurenine pathway of tryptophan degradation.</text>
</comment>
<evidence type="ECO:0000256" key="2">
    <source>
        <dbReference type="ARBA" id="ARBA00002204"/>
    </source>
</evidence>
<evidence type="ECO:0000256" key="1">
    <source>
        <dbReference type="ARBA" id="ARBA00001947"/>
    </source>
</evidence>
<dbReference type="OrthoDB" id="9796085at2"/>
<gene>
    <name evidence="12" type="ordered locus">Mahau_0325</name>
</gene>
<dbReference type="EMBL" id="CP002360">
    <property type="protein sequence ID" value="AEE95541.1"/>
    <property type="molecule type" value="Genomic_DNA"/>
</dbReference>
<evidence type="ECO:0000256" key="9">
    <source>
        <dbReference type="ARBA" id="ARBA00023079"/>
    </source>
</evidence>
<dbReference type="Gene3D" id="3.50.30.50">
    <property type="entry name" value="Putative cyclase"/>
    <property type="match status" value="1"/>
</dbReference>
<keyword evidence="6" id="KW-0479">Metal-binding</keyword>
<keyword evidence="13" id="KW-1185">Reference proteome</keyword>
<comment type="cofactor">
    <cofactor evidence="1">
        <name>Zn(2+)</name>
        <dbReference type="ChEBI" id="CHEBI:29105"/>
    </cofactor>
</comment>
<dbReference type="GO" id="GO:0046872">
    <property type="term" value="F:metal ion binding"/>
    <property type="evidence" value="ECO:0007669"/>
    <property type="project" value="UniProtKB-KW"/>
</dbReference>
<evidence type="ECO:0000313" key="12">
    <source>
        <dbReference type="EMBL" id="AEE95541.1"/>
    </source>
</evidence>
<dbReference type="RefSeq" id="WP_013779974.1">
    <property type="nucleotide sequence ID" value="NC_015520.1"/>
</dbReference>
<comment type="catalytic activity">
    <reaction evidence="10">
        <text>N-formyl-L-kynurenine + H2O = L-kynurenine + formate + H(+)</text>
        <dbReference type="Rhea" id="RHEA:13009"/>
        <dbReference type="ChEBI" id="CHEBI:15377"/>
        <dbReference type="ChEBI" id="CHEBI:15378"/>
        <dbReference type="ChEBI" id="CHEBI:15740"/>
        <dbReference type="ChEBI" id="CHEBI:57959"/>
        <dbReference type="ChEBI" id="CHEBI:58629"/>
        <dbReference type="EC" id="3.5.1.9"/>
    </reaction>
</comment>
<dbReference type="Pfam" id="PF04199">
    <property type="entry name" value="Cyclase"/>
    <property type="match status" value="1"/>
</dbReference>
<evidence type="ECO:0000256" key="8">
    <source>
        <dbReference type="ARBA" id="ARBA00022833"/>
    </source>
</evidence>
<dbReference type="STRING" id="697281.Mahau_0325"/>
<dbReference type="Proteomes" id="UP000008457">
    <property type="component" value="Chromosome"/>
</dbReference>
<evidence type="ECO:0000313" key="13">
    <source>
        <dbReference type="Proteomes" id="UP000008457"/>
    </source>
</evidence>
<evidence type="ECO:0000256" key="3">
    <source>
        <dbReference type="ARBA" id="ARBA00011738"/>
    </source>
</evidence>
<dbReference type="HOGENOM" id="CLU_030671_3_1_9"/>
<keyword evidence="8" id="KW-0862">Zinc</keyword>
<name>F3ZXN4_MAHA5</name>
<comment type="subunit">
    <text evidence="3">Homodimer.</text>
</comment>
<keyword evidence="7 12" id="KW-0378">Hydrolase</keyword>
<organism evidence="12 13">
    <name type="scientific">Mahella australiensis (strain DSM 15567 / CIP 107919 / 50-1 BON)</name>
    <dbReference type="NCBI Taxonomy" id="697281"/>
    <lineage>
        <taxon>Bacteria</taxon>
        <taxon>Bacillati</taxon>
        <taxon>Bacillota</taxon>
        <taxon>Clostridia</taxon>
        <taxon>Thermoanaerobacterales</taxon>
        <taxon>Thermoanaerobacterales Family IV. Incertae Sedis</taxon>
        <taxon>Mahella</taxon>
    </lineage>
</organism>
<reference evidence="12 13" key="2">
    <citation type="journal article" date="2011" name="Stand. Genomic Sci.">
        <title>Complete genome sequence of Mahella australiensis type strain (50-1 BON).</title>
        <authorList>
            <person name="Sikorski J."/>
            <person name="Teshima H."/>
            <person name="Nolan M."/>
            <person name="Lucas S."/>
            <person name="Hammon N."/>
            <person name="Deshpande S."/>
            <person name="Cheng J.F."/>
            <person name="Pitluck S."/>
            <person name="Liolios K."/>
            <person name="Pagani I."/>
            <person name="Ivanova N."/>
            <person name="Huntemann M."/>
            <person name="Mavromatis K."/>
            <person name="Ovchinikova G."/>
            <person name="Pati A."/>
            <person name="Tapia R."/>
            <person name="Han C."/>
            <person name="Goodwin L."/>
            <person name="Chen A."/>
            <person name="Palaniappan K."/>
            <person name="Land M."/>
            <person name="Hauser L."/>
            <person name="Ngatchou-Djao O.D."/>
            <person name="Rohde M."/>
            <person name="Pukall R."/>
            <person name="Spring S."/>
            <person name="Abt B."/>
            <person name="Goker M."/>
            <person name="Detter J.C."/>
            <person name="Woyke T."/>
            <person name="Bristow J."/>
            <person name="Markowitz V."/>
            <person name="Hugenholtz P."/>
            <person name="Eisen J.A."/>
            <person name="Kyrpides N.C."/>
            <person name="Klenk H.P."/>
            <person name="Lapidus A."/>
        </authorList>
    </citation>
    <scope>NUCLEOTIDE SEQUENCE [LARGE SCALE GENOMIC DNA]</scope>
    <source>
        <strain evidence="13">DSM 15567 / CIP 107919 / 50-1 BON</strain>
    </source>
</reference>
<dbReference type="PANTHER" id="PTHR31118:SF32">
    <property type="entry name" value="KYNURENINE FORMAMIDASE"/>
    <property type="match status" value="1"/>
</dbReference>
<protein>
    <recommendedName>
        <fullName evidence="5">Kynurenine formamidase</fullName>
        <ecNumber evidence="4">3.5.1.9</ecNumber>
    </recommendedName>
</protein>
<reference evidence="13" key="1">
    <citation type="submission" date="2010-11" db="EMBL/GenBank/DDBJ databases">
        <title>The complete genome of Mahella australiensis DSM 15567.</title>
        <authorList>
            <consortium name="US DOE Joint Genome Institute (JGI-PGF)"/>
            <person name="Lucas S."/>
            <person name="Copeland A."/>
            <person name="Lapidus A."/>
            <person name="Bruce D."/>
            <person name="Goodwin L."/>
            <person name="Pitluck S."/>
            <person name="Kyrpides N."/>
            <person name="Mavromatis K."/>
            <person name="Pagani I."/>
            <person name="Ivanova N."/>
            <person name="Teshima H."/>
            <person name="Brettin T."/>
            <person name="Detter J.C."/>
            <person name="Han C."/>
            <person name="Tapia R."/>
            <person name="Land M."/>
            <person name="Hauser L."/>
            <person name="Markowitz V."/>
            <person name="Cheng J.-F."/>
            <person name="Hugenholtz P."/>
            <person name="Woyke T."/>
            <person name="Wu D."/>
            <person name="Spring S."/>
            <person name="Pukall R."/>
            <person name="Steenblock K."/>
            <person name="Schneider S."/>
            <person name="Klenk H.-P."/>
            <person name="Eisen J.A."/>
        </authorList>
    </citation>
    <scope>NUCLEOTIDE SEQUENCE [LARGE SCALE GENOMIC DNA]</scope>
    <source>
        <strain evidence="13">DSM 15567 / CIP 107919 / 50-1 BON</strain>
    </source>
</reference>
<evidence type="ECO:0000256" key="4">
    <source>
        <dbReference type="ARBA" id="ARBA00012930"/>
    </source>
</evidence>
<dbReference type="eggNOG" id="COG1878">
    <property type="taxonomic scope" value="Bacteria"/>
</dbReference>
<dbReference type="EC" id="3.5.1.9" evidence="4"/>
<sequence length="218" mass="23978">MAYQIIDITRPIAEGMVVWPGDPDVAIDELSSLARGDNNNVSAIYMSMHTGTHVDVPLHFIAGGKDTAEVDLNRFIGRAKVFDIGMHKVISADVLDGLCIGSNDIVLFKTMNGRLWDMPAFEPDFVYLSEDAAWWLIRKGIKAVGIDYLSVEGFHHEGAPVHHILLNHEVGIIEGLDLRAVESGVYYLICLPLKIVKGNGSPVRAVLLCDTEGQERNI</sequence>
<evidence type="ECO:0000256" key="11">
    <source>
        <dbReference type="ARBA" id="ARBA00060547"/>
    </source>
</evidence>
<dbReference type="SUPFAM" id="SSF102198">
    <property type="entry name" value="Putative cyclase"/>
    <property type="match status" value="1"/>
</dbReference>
<dbReference type="GO" id="GO:0019441">
    <property type="term" value="P:L-tryptophan catabolic process to kynurenine"/>
    <property type="evidence" value="ECO:0007669"/>
    <property type="project" value="InterPro"/>
</dbReference>
<evidence type="ECO:0000256" key="5">
    <source>
        <dbReference type="ARBA" id="ARBA00014889"/>
    </source>
</evidence>
<dbReference type="KEGG" id="mas:Mahau_0325"/>
<evidence type="ECO:0000256" key="7">
    <source>
        <dbReference type="ARBA" id="ARBA00022801"/>
    </source>
</evidence>
<dbReference type="AlphaFoldDB" id="F3ZXN4"/>
<keyword evidence="9" id="KW-0823">Tryptophan catabolism</keyword>
<dbReference type="GO" id="GO:0004061">
    <property type="term" value="F:arylformamidase activity"/>
    <property type="evidence" value="ECO:0007669"/>
    <property type="project" value="UniProtKB-EC"/>
</dbReference>
<comment type="pathway">
    <text evidence="11">Amino-acid degradation; L-tryptophan degradation via kynurenine pathway; L-kynurenine from L-tryptophan: step 2/2.</text>
</comment>
<dbReference type="InterPro" id="IPR037175">
    <property type="entry name" value="KFase_sf"/>
</dbReference>
<proteinExistence type="predicted"/>
<dbReference type="InterPro" id="IPR007325">
    <property type="entry name" value="KFase/CYL"/>
</dbReference>
<dbReference type="FunFam" id="3.50.30.50:FF:000001">
    <property type="entry name" value="Kynurenine formamidase"/>
    <property type="match status" value="1"/>
</dbReference>
<accession>F3ZXN4</accession>
<evidence type="ECO:0000256" key="10">
    <source>
        <dbReference type="ARBA" id="ARBA00048496"/>
    </source>
</evidence>